<dbReference type="PRINTS" id="PR00081">
    <property type="entry name" value="GDHRDH"/>
</dbReference>
<sequence length="159" mass="16716">MDLHLAGKRAVVTGASKGIGLAIVRALVDEGTQVVASARTLSDELGGLVADGRVEFEPLDLSAADGPATLVRSALRGGGINILVNNVGAVTPRPSGFTAVSDEQWLQTINLTLMAAVRTIRAVVPALIERGGEHRHDQLGERRAARSARDRLLGRQGLR</sequence>
<dbReference type="InterPro" id="IPR036291">
    <property type="entry name" value="NAD(P)-bd_dom_sf"/>
</dbReference>
<dbReference type="PANTHER" id="PTHR42879">
    <property type="entry name" value="3-OXOACYL-(ACYL-CARRIER-PROTEIN) REDUCTASE"/>
    <property type="match status" value="1"/>
</dbReference>
<dbReference type="InterPro" id="IPR050259">
    <property type="entry name" value="SDR"/>
</dbReference>
<dbReference type="EMBL" id="CP091139">
    <property type="protein sequence ID" value="UUT34322.1"/>
    <property type="molecule type" value="Genomic_DNA"/>
</dbReference>
<evidence type="ECO:0000256" key="2">
    <source>
        <dbReference type="SAM" id="MobiDB-lite"/>
    </source>
</evidence>
<dbReference type="PANTHER" id="PTHR42879:SF6">
    <property type="entry name" value="NADPH-DEPENDENT REDUCTASE BACG"/>
    <property type="match status" value="1"/>
</dbReference>
<reference evidence="3" key="1">
    <citation type="submission" date="2022-01" db="EMBL/GenBank/DDBJ databases">
        <title>Microbacterium eymi and Microbacterium rhizovicinus sp. nov., isolated from the rhizospheric soil of Elymus tsukushiensis, a plant native to the Dokdo Islands, Republic of Korea.</title>
        <authorList>
            <person name="Hwang Y.J."/>
        </authorList>
    </citation>
    <scope>NUCLEOTIDE SEQUENCE</scope>
    <source>
        <strain evidence="3">KUDC0405</strain>
    </source>
</reference>
<name>A0ABY5NGN5_9MICO</name>
<evidence type="ECO:0000313" key="3">
    <source>
        <dbReference type="EMBL" id="UUT34322.1"/>
    </source>
</evidence>
<dbReference type="RefSeq" id="WP_259610837.1">
    <property type="nucleotide sequence ID" value="NZ_CP091139.2"/>
</dbReference>
<gene>
    <name evidence="3" type="ORF">L2X98_27060</name>
</gene>
<protein>
    <submittedName>
        <fullName evidence="3">SDR family NAD(P)-dependent oxidoreductase</fullName>
    </submittedName>
</protein>
<comment type="similarity">
    <text evidence="1">Belongs to the short-chain dehydrogenases/reductases (SDR) family.</text>
</comment>
<dbReference type="SUPFAM" id="SSF51735">
    <property type="entry name" value="NAD(P)-binding Rossmann-fold domains"/>
    <property type="match status" value="1"/>
</dbReference>
<accession>A0ABY5NGN5</accession>
<dbReference type="Pfam" id="PF00106">
    <property type="entry name" value="adh_short"/>
    <property type="match status" value="1"/>
</dbReference>
<dbReference type="Gene3D" id="3.40.50.720">
    <property type="entry name" value="NAD(P)-binding Rossmann-like Domain"/>
    <property type="match status" value="1"/>
</dbReference>
<keyword evidence="4" id="KW-1185">Reference proteome</keyword>
<dbReference type="Proteomes" id="UP001054811">
    <property type="component" value="Chromosome"/>
</dbReference>
<dbReference type="InterPro" id="IPR002347">
    <property type="entry name" value="SDR_fam"/>
</dbReference>
<evidence type="ECO:0000313" key="4">
    <source>
        <dbReference type="Proteomes" id="UP001054811"/>
    </source>
</evidence>
<evidence type="ECO:0000256" key="1">
    <source>
        <dbReference type="ARBA" id="ARBA00006484"/>
    </source>
</evidence>
<proteinExistence type="inferred from homology"/>
<feature type="region of interest" description="Disordered" evidence="2">
    <location>
        <begin position="135"/>
        <end position="159"/>
    </location>
</feature>
<organism evidence="3 4">
    <name type="scientific">Microbacterium elymi</name>
    <dbReference type="NCBI Taxonomy" id="2909587"/>
    <lineage>
        <taxon>Bacteria</taxon>
        <taxon>Bacillati</taxon>
        <taxon>Actinomycetota</taxon>
        <taxon>Actinomycetes</taxon>
        <taxon>Micrococcales</taxon>
        <taxon>Microbacteriaceae</taxon>
        <taxon>Microbacterium</taxon>
    </lineage>
</organism>
<feature type="compositionally biased region" description="Basic and acidic residues" evidence="2">
    <location>
        <begin position="135"/>
        <end position="153"/>
    </location>
</feature>